<feature type="compositionally biased region" description="Basic and acidic residues" evidence="3">
    <location>
        <begin position="23"/>
        <end position="32"/>
    </location>
</feature>
<feature type="region of interest" description="Disordered" evidence="3">
    <location>
        <begin position="1178"/>
        <end position="1210"/>
    </location>
</feature>
<dbReference type="InterPro" id="IPR015943">
    <property type="entry name" value="WD40/YVTN_repeat-like_dom_sf"/>
</dbReference>
<dbReference type="GO" id="GO:0005774">
    <property type="term" value="C:vacuolar membrane"/>
    <property type="evidence" value="ECO:0007669"/>
    <property type="project" value="TreeGrafter"/>
</dbReference>
<feature type="region of interest" description="Disordered" evidence="3">
    <location>
        <begin position="404"/>
        <end position="587"/>
    </location>
</feature>
<dbReference type="OrthoDB" id="60955at2759"/>
<dbReference type="PANTHER" id="PTHR46200">
    <property type="entry name" value="GATOR COMPLEX PROTEIN WDR24"/>
    <property type="match status" value="1"/>
</dbReference>
<evidence type="ECO:0000256" key="1">
    <source>
        <dbReference type="ARBA" id="ARBA00022574"/>
    </source>
</evidence>
<dbReference type="GO" id="GO:0016239">
    <property type="term" value="P:positive regulation of macroautophagy"/>
    <property type="evidence" value="ECO:0007669"/>
    <property type="project" value="TreeGrafter"/>
</dbReference>
<feature type="compositionally biased region" description="Polar residues" evidence="3">
    <location>
        <begin position="1046"/>
        <end position="1066"/>
    </location>
</feature>
<keyword evidence="6" id="KW-1185">Reference proteome</keyword>
<dbReference type="InterPro" id="IPR036322">
    <property type="entry name" value="WD40_repeat_dom_sf"/>
</dbReference>
<dbReference type="EMBL" id="JANBQF010000111">
    <property type="protein sequence ID" value="KAJ2005257.1"/>
    <property type="molecule type" value="Genomic_DNA"/>
</dbReference>
<dbReference type="Proteomes" id="UP001150907">
    <property type="component" value="Unassembled WGS sequence"/>
</dbReference>
<comment type="caution">
    <text evidence="5">The sequence shown here is derived from an EMBL/GenBank/DDBJ whole genome shotgun (WGS) entry which is preliminary data.</text>
</comment>
<feature type="compositionally biased region" description="Polar residues" evidence="3">
    <location>
        <begin position="404"/>
        <end position="423"/>
    </location>
</feature>
<gene>
    <name evidence="5" type="primary">RTC1</name>
    <name evidence="5" type="ORF">H4R26_002049</name>
</gene>
<sequence>MSTQNPRALAGRRGTAKANRKTSASDKPKLEPLPEIPDSSTSIATTPKTASPAPSHASSVRARMPDRNSSVELERSFVGSSPPLMHASDYDGAMQDDVPLSDASVQAPTSGSDRQSPLPQLSQRPRSRTGSPWRGKGRGAGGGIFARPRLNPTPQGTIDTPLSQINDGGSHSATTVSSEGLLTSSGLSSAGLVLERTATIPGERADHLSTQRRRGLTLDPDNFGVRQTSPGVASGTGTVAGRALLDGRTAQLAPVAHFHVSTNNIALAVRTDRRLLQPAQSHHPNRLAKNDSGSSSHTVSTVELEASASSTHSTDQAGRAPRGQLAKMLFSDTVESGVGGSDQLHSDTPALGAVKGGAVLAGSDSAGVLGRTKRGSSGGGDSRLGDYKGALMRPPVLSVFGTRARTSGSEQQGVPLGSEQTDSQEPRSGVAYSGPTDASGVYIPSSADTAEDVRNATATSRLHTSGKESTSGGQQPRAVPPQGAGPQGVWLHTSPGERSGGEGVIGGSGHLRPPQQQTQSRPARISTAPTQQELAGIEDAHVAKSSESISSGALQYSRESRQTGRTPAGTQQQQQQSHSEAKSSGSVDTLALLPAVSGSQTMSSGNRLTVGSDPALLGRGDIDAWRAENSETSDCDGVAPNQPHNPWSFVRSPNHKKTLTSNFPIAWSAIAASPDVEPICAVAGREGLHLLTMGPDHIVERISLTVGRRWTLAMHFNDVVWRPMDYIATGSHNGKVTIWDPARRNEQSVRTYGDVVRSVTRLTSKPGDPNFVYSAFSDGSIFGYDIRDASNSPALRLAFQSPQDIHCNPSDANYIASIAQEGRLSTWDIRMPTKAFLSFVAHSSTGGRCVAWHHNGRFIGSGGSGTDPVIRIWDVQKACEKAALEPSCEIKTSNSVHRLQWRPGYDTQISSCAFSTDPRLQIWDITNNHHNMLFHDKHIDKITGFVWYDENTVWSVGRDHQIIQCDMRSSDVVVTSKLFSNVAAEFSPSTHLAVATGVHCPRSSSASATEQLAAPHFDMEPHVKRALQNQYGNSSGGRGKAKRVASGSSRSGADSHVQEQSRSSRVASNELAYMAKFAFDLPRPSVDEHPLDPTLAVNSVAICKLARNYHYDPDAFVDCCMHNSGQALAVGFVEIAKFWLFLSAVFGDTLPLKAKRRAKHSIAKSALLPRDITRLTHETPQVVPTVSESSQRSHSANTSRSSSGMFPSRSVTTSLLADTSSVSNEMTARHADQHALPLVVRQTHTPSLAQLHPTQSLGVGGGSGRLERSQLSLSHSNLQQVALPSKHGRPPSPLSRPFAHSMSSPPSNYVSEPSTPAYLVDNPRLLRTNTVGGNLSLARQVPSSLWSTEVASNHALHLDIPVQPRSHDRAMPSSADQQSLVPSVAGSVLAAASPCQQNHPPAFLLTKPQRHVSKAELRMAVNSCQYYADGGDVQTALTAALLLRNFIHLPNWHATESWFCAYIRQLDQFHEYAVATEILLASPFYEVQDLVATRNTISVNCSNCGSPIATLPSTGISQCSRCQQMSNSCAVCELSVRGRFIWCHGCSHGGHAEHMWSWFEDMKQSSCPSGCGHACQLYLHYNPNLIEE</sequence>
<dbReference type="InterPro" id="IPR037590">
    <property type="entry name" value="WDR24"/>
</dbReference>
<evidence type="ECO:0000313" key="5">
    <source>
        <dbReference type="EMBL" id="KAJ2005257.1"/>
    </source>
</evidence>
<feature type="compositionally biased region" description="Polar residues" evidence="3">
    <location>
        <begin position="1247"/>
        <end position="1257"/>
    </location>
</feature>
<dbReference type="PANTHER" id="PTHR46200:SF1">
    <property type="entry name" value="GATOR COMPLEX PROTEIN WDR24"/>
    <property type="match status" value="1"/>
</dbReference>
<dbReference type="GO" id="GO:0061700">
    <property type="term" value="C:GATOR2 complex"/>
    <property type="evidence" value="ECO:0007669"/>
    <property type="project" value="TreeGrafter"/>
</dbReference>
<dbReference type="GO" id="GO:1904263">
    <property type="term" value="P:positive regulation of TORC1 signaling"/>
    <property type="evidence" value="ECO:0007669"/>
    <property type="project" value="TreeGrafter"/>
</dbReference>
<feature type="compositionally biased region" description="Polar residues" evidence="3">
    <location>
        <begin position="38"/>
        <end position="49"/>
    </location>
</feature>
<feature type="compositionally biased region" description="Polar residues" evidence="3">
    <location>
        <begin position="291"/>
        <end position="316"/>
    </location>
</feature>
<evidence type="ECO:0000313" key="6">
    <source>
        <dbReference type="Proteomes" id="UP001150907"/>
    </source>
</evidence>
<feature type="compositionally biased region" description="Polar residues" evidence="3">
    <location>
        <begin position="1178"/>
        <end position="1188"/>
    </location>
</feature>
<feature type="compositionally biased region" description="Polar residues" evidence="3">
    <location>
        <begin position="225"/>
        <end position="234"/>
    </location>
</feature>
<protein>
    <submittedName>
        <fullName evidence="5">SEA (Seh1-associated) complex subunit</fullName>
    </submittedName>
</protein>
<feature type="compositionally biased region" description="Polar residues" evidence="3">
    <location>
        <begin position="456"/>
        <end position="474"/>
    </location>
</feature>
<feature type="compositionally biased region" description="Low complexity" evidence="3">
    <location>
        <begin position="1189"/>
        <end position="1210"/>
    </location>
</feature>
<evidence type="ECO:0000256" key="2">
    <source>
        <dbReference type="ARBA" id="ARBA00022737"/>
    </source>
</evidence>
<feature type="compositionally biased region" description="Polar residues" evidence="3">
    <location>
        <begin position="514"/>
        <end position="533"/>
    </location>
</feature>
<dbReference type="Gene3D" id="2.130.10.10">
    <property type="entry name" value="YVTN repeat-like/Quinoprotein amine dehydrogenase"/>
    <property type="match status" value="2"/>
</dbReference>
<accession>A0A9W8BDK9</accession>
<feature type="compositionally biased region" description="Polar residues" evidence="3">
    <location>
        <begin position="152"/>
        <end position="173"/>
    </location>
</feature>
<feature type="region of interest" description="Disordered" evidence="3">
    <location>
        <begin position="278"/>
        <end position="321"/>
    </location>
</feature>
<dbReference type="CDD" id="cd16693">
    <property type="entry name" value="mRING-H2-C3H3C2_WDR24"/>
    <property type="match status" value="1"/>
</dbReference>
<evidence type="ECO:0000256" key="3">
    <source>
        <dbReference type="SAM" id="MobiDB-lite"/>
    </source>
</evidence>
<dbReference type="InterPro" id="IPR049566">
    <property type="entry name" value="WDR59_RTC1-like_RING_Znf"/>
</dbReference>
<feature type="compositionally biased region" description="Polar residues" evidence="3">
    <location>
        <begin position="1301"/>
        <end position="1314"/>
    </location>
</feature>
<feature type="region of interest" description="Disordered" evidence="3">
    <location>
        <begin position="1029"/>
        <end position="1066"/>
    </location>
</feature>
<organism evidence="5 6">
    <name type="scientific">Coemansia thaxteri</name>
    <dbReference type="NCBI Taxonomy" id="2663907"/>
    <lineage>
        <taxon>Eukaryota</taxon>
        <taxon>Fungi</taxon>
        <taxon>Fungi incertae sedis</taxon>
        <taxon>Zoopagomycota</taxon>
        <taxon>Kickxellomycotina</taxon>
        <taxon>Kickxellomycetes</taxon>
        <taxon>Kickxellales</taxon>
        <taxon>Kickxellaceae</taxon>
        <taxon>Coemansia</taxon>
    </lineage>
</organism>
<feature type="compositionally biased region" description="Polar residues" evidence="3">
    <location>
        <begin position="103"/>
        <end position="124"/>
    </location>
</feature>
<evidence type="ECO:0000259" key="4">
    <source>
        <dbReference type="Pfam" id="PF17120"/>
    </source>
</evidence>
<dbReference type="SUPFAM" id="SSF50978">
    <property type="entry name" value="WD40 repeat-like"/>
    <property type="match status" value="1"/>
</dbReference>
<name>A0A9W8BDK9_9FUNG</name>
<dbReference type="GO" id="GO:0005829">
    <property type="term" value="C:cytosol"/>
    <property type="evidence" value="ECO:0007669"/>
    <property type="project" value="TreeGrafter"/>
</dbReference>
<dbReference type="Pfam" id="PF17120">
    <property type="entry name" value="zf-RING_16"/>
    <property type="match status" value="1"/>
</dbReference>
<feature type="region of interest" description="Disordered" evidence="3">
    <location>
        <begin position="1247"/>
        <end position="1314"/>
    </location>
</feature>
<dbReference type="InterPro" id="IPR001680">
    <property type="entry name" value="WD40_rpt"/>
</dbReference>
<feature type="region of interest" description="Disordered" evidence="3">
    <location>
        <begin position="1"/>
        <end position="179"/>
    </location>
</feature>
<feature type="domain" description="WDR59/RTC1-like RING zinc finger" evidence="4">
    <location>
        <begin position="1524"/>
        <end position="1576"/>
    </location>
</feature>
<feature type="region of interest" description="Disordered" evidence="3">
    <location>
        <begin position="367"/>
        <end position="389"/>
    </location>
</feature>
<reference evidence="5" key="1">
    <citation type="submission" date="2022-07" db="EMBL/GenBank/DDBJ databases">
        <title>Phylogenomic reconstructions and comparative analyses of Kickxellomycotina fungi.</title>
        <authorList>
            <person name="Reynolds N.K."/>
            <person name="Stajich J.E."/>
            <person name="Barry K."/>
            <person name="Grigoriev I.V."/>
            <person name="Crous P."/>
            <person name="Smith M.E."/>
        </authorList>
    </citation>
    <scope>NUCLEOTIDE SEQUENCE</scope>
    <source>
        <strain evidence="5">IMI 214461</strain>
    </source>
</reference>
<feature type="region of interest" description="Disordered" evidence="3">
    <location>
        <begin position="203"/>
        <end position="234"/>
    </location>
</feature>
<keyword evidence="1" id="KW-0853">WD repeat</keyword>
<feature type="compositionally biased region" description="Low complexity" evidence="3">
    <location>
        <begin position="1269"/>
        <end position="1280"/>
    </location>
</feature>
<feature type="compositionally biased region" description="Polar residues" evidence="3">
    <location>
        <begin position="545"/>
        <end position="554"/>
    </location>
</feature>
<proteinExistence type="predicted"/>
<dbReference type="SMART" id="SM00320">
    <property type="entry name" value="WD40"/>
    <property type="match status" value="6"/>
</dbReference>
<keyword evidence="2" id="KW-0677">Repeat</keyword>